<dbReference type="AlphaFoldDB" id="A0A9D5M722"/>
<evidence type="ECO:0000256" key="1">
    <source>
        <dbReference type="ARBA" id="ARBA00022729"/>
    </source>
</evidence>
<dbReference type="SUPFAM" id="SSF53474">
    <property type="entry name" value="alpha/beta-Hydrolases"/>
    <property type="match status" value="1"/>
</dbReference>
<reference evidence="4" key="1">
    <citation type="submission" date="2020-10" db="EMBL/GenBank/DDBJ databases">
        <title>ChiBAC.</title>
        <authorList>
            <person name="Zenner C."/>
            <person name="Hitch T.C.A."/>
            <person name="Clavel T."/>
        </authorList>
    </citation>
    <scope>NUCLEOTIDE SEQUENCE</scope>
    <source>
        <strain evidence="4">DSM 107454</strain>
    </source>
</reference>
<accession>A0A9D5M722</accession>
<dbReference type="InterPro" id="IPR029058">
    <property type="entry name" value="AB_hydrolase_fold"/>
</dbReference>
<keyword evidence="1" id="KW-0732">Signal</keyword>
<organism evidence="4 5">
    <name type="scientific">Ructibacterium gallinarum</name>
    <dbReference type="NCBI Taxonomy" id="2779355"/>
    <lineage>
        <taxon>Bacteria</taxon>
        <taxon>Bacillati</taxon>
        <taxon>Bacillota</taxon>
        <taxon>Clostridia</taxon>
        <taxon>Eubacteriales</taxon>
        <taxon>Oscillospiraceae</taxon>
        <taxon>Ructibacterium</taxon>
    </lineage>
</organism>
<dbReference type="InterPro" id="IPR003140">
    <property type="entry name" value="PLipase/COase/thioEstase"/>
</dbReference>
<evidence type="ECO:0000256" key="2">
    <source>
        <dbReference type="SAM" id="Phobius"/>
    </source>
</evidence>
<keyword evidence="2" id="KW-0812">Transmembrane</keyword>
<name>A0A9D5M722_9FIRM</name>
<comment type="caution">
    <text evidence="4">The sequence shown here is derived from an EMBL/GenBank/DDBJ whole genome shotgun (WGS) entry which is preliminary data.</text>
</comment>
<dbReference type="PANTHER" id="PTHR43037:SF1">
    <property type="entry name" value="BLL1128 PROTEIN"/>
    <property type="match status" value="1"/>
</dbReference>
<sequence>MKTTTLKYKKLDYILSVPDDFSEDRKYPLIVFLHGAGGRGTDINMICSNPYFEITSKYEFDAVTFAPQCYANSWFDIFEALQDFIKFAVSHKFIMTEKVYLVGASMGGYATWQMAMTMPHLFAAIVPICGGGMYWNAGRLKNIKIWAYHGSEDETVFVEESVKMVDAVNAAGGDARLTVCNGVGHNSWINAYNSKELFQWLFAQTNNHEVCEVKGFDNQELFG</sequence>
<dbReference type="Pfam" id="PF02230">
    <property type="entry name" value="Abhydrolase_2"/>
    <property type="match status" value="1"/>
</dbReference>
<dbReference type="Gene3D" id="3.40.50.1820">
    <property type="entry name" value="alpha/beta hydrolase"/>
    <property type="match status" value="1"/>
</dbReference>
<keyword evidence="2" id="KW-0472">Membrane</keyword>
<feature type="transmembrane region" description="Helical" evidence="2">
    <location>
        <begin position="121"/>
        <end position="137"/>
    </location>
</feature>
<dbReference type="RefSeq" id="WP_226393284.1">
    <property type="nucleotide sequence ID" value="NZ_JADCKB010000021.1"/>
</dbReference>
<dbReference type="GO" id="GO:0016787">
    <property type="term" value="F:hydrolase activity"/>
    <property type="evidence" value="ECO:0007669"/>
    <property type="project" value="InterPro"/>
</dbReference>
<gene>
    <name evidence="4" type="ORF">INF28_09690</name>
</gene>
<dbReference type="Proteomes" id="UP000806542">
    <property type="component" value="Unassembled WGS sequence"/>
</dbReference>
<feature type="domain" description="Phospholipase/carboxylesterase/thioesterase" evidence="3">
    <location>
        <begin position="60"/>
        <end position="189"/>
    </location>
</feature>
<keyword evidence="5" id="KW-1185">Reference proteome</keyword>
<dbReference type="InterPro" id="IPR050955">
    <property type="entry name" value="Plant_Biomass_Hydrol_Est"/>
</dbReference>
<evidence type="ECO:0000313" key="5">
    <source>
        <dbReference type="Proteomes" id="UP000806542"/>
    </source>
</evidence>
<feature type="transmembrane region" description="Helical" evidence="2">
    <location>
        <begin position="99"/>
        <end position="115"/>
    </location>
</feature>
<dbReference type="EMBL" id="JADCKB010000021">
    <property type="protein sequence ID" value="MBE5040729.1"/>
    <property type="molecule type" value="Genomic_DNA"/>
</dbReference>
<evidence type="ECO:0000259" key="3">
    <source>
        <dbReference type="Pfam" id="PF02230"/>
    </source>
</evidence>
<proteinExistence type="predicted"/>
<keyword evidence="2" id="KW-1133">Transmembrane helix</keyword>
<dbReference type="PANTHER" id="PTHR43037">
    <property type="entry name" value="UNNAMED PRODUCT-RELATED"/>
    <property type="match status" value="1"/>
</dbReference>
<protein>
    <submittedName>
        <fullName evidence="4">Prolyl oligopeptidase family serine peptidase</fullName>
    </submittedName>
</protein>
<evidence type="ECO:0000313" key="4">
    <source>
        <dbReference type="EMBL" id="MBE5040729.1"/>
    </source>
</evidence>